<organism evidence="2 3">
    <name type="scientific">Acidiphilium rubrum</name>
    <dbReference type="NCBI Taxonomy" id="526"/>
    <lineage>
        <taxon>Bacteria</taxon>
        <taxon>Pseudomonadati</taxon>
        <taxon>Pseudomonadota</taxon>
        <taxon>Alphaproteobacteria</taxon>
        <taxon>Acetobacterales</taxon>
        <taxon>Acidocellaceae</taxon>
        <taxon>Acidiphilium</taxon>
    </lineage>
</organism>
<evidence type="ECO:0000313" key="2">
    <source>
        <dbReference type="EMBL" id="SIR22693.1"/>
    </source>
</evidence>
<proteinExistence type="predicted"/>
<comment type="caution">
    <text evidence="2">The sequence shown here is derived from an EMBL/GenBank/DDBJ whole genome shotgun (WGS) entry which is preliminary data.</text>
</comment>
<dbReference type="AlphaFoldDB" id="A0A8G2FF16"/>
<evidence type="ECO:0000313" key="3">
    <source>
        <dbReference type="Proteomes" id="UP000186308"/>
    </source>
</evidence>
<feature type="region of interest" description="Disordered" evidence="1">
    <location>
        <begin position="42"/>
        <end position="72"/>
    </location>
</feature>
<gene>
    <name evidence="2" type="ORF">SAMN05421828_12031</name>
</gene>
<dbReference type="RefSeq" id="WP_029312647.1">
    <property type="nucleotide sequence ID" value="NZ_FTNE01000020.1"/>
</dbReference>
<sequence length="72" mass="8073">MEGLFFLAGLFAIVWLAYWVAQEGRGAPGAKRKWSPFDWAEDATPPAVEPAKTAPRRTGASWRDRAVGDRRR</sequence>
<accession>A0A8G2FF16</accession>
<name>A0A8G2FF16_ACIRU</name>
<feature type="compositionally biased region" description="Basic and acidic residues" evidence="1">
    <location>
        <begin position="62"/>
        <end position="72"/>
    </location>
</feature>
<dbReference type="EMBL" id="FTNE01000020">
    <property type="protein sequence ID" value="SIR22693.1"/>
    <property type="molecule type" value="Genomic_DNA"/>
</dbReference>
<reference evidence="2 3" key="1">
    <citation type="submission" date="2017-01" db="EMBL/GenBank/DDBJ databases">
        <authorList>
            <person name="Varghese N."/>
            <person name="Submissions S."/>
        </authorList>
    </citation>
    <scope>NUCLEOTIDE SEQUENCE [LARGE SCALE GENOMIC DNA]</scope>
    <source>
        <strain evidence="2 3">ATCC 35905</strain>
    </source>
</reference>
<evidence type="ECO:0000256" key="1">
    <source>
        <dbReference type="SAM" id="MobiDB-lite"/>
    </source>
</evidence>
<dbReference type="Proteomes" id="UP000186308">
    <property type="component" value="Unassembled WGS sequence"/>
</dbReference>
<keyword evidence="3" id="KW-1185">Reference proteome</keyword>
<protein>
    <submittedName>
        <fullName evidence="2">Uncharacterized protein</fullName>
    </submittedName>
</protein>